<protein>
    <submittedName>
        <fullName evidence="2">Uncharacterized protein</fullName>
    </submittedName>
</protein>
<comment type="caution">
    <text evidence="2">The sequence shown here is derived from an EMBL/GenBank/DDBJ whole genome shotgun (WGS) entry which is preliminary data.</text>
</comment>
<evidence type="ECO:0000256" key="1">
    <source>
        <dbReference type="SAM" id="MobiDB-lite"/>
    </source>
</evidence>
<dbReference type="EMBL" id="JARKIF010000025">
    <property type="protein sequence ID" value="KAJ7614782.1"/>
    <property type="molecule type" value="Genomic_DNA"/>
</dbReference>
<sequence>MNPRTRTQIRSTRDDWPQRRYEIGRLRRRPRRRLLGDQARVESIPSFVRETVEASERIEPLDIMKYACVINMKLRHSPEPEKSKMNQDNHHRNLVYFEQTNPRLGSIMATARRFLPPSSNMQSWTSTALSKGGFKPASAASEFKMRQAPEHLDSREDICRCRVVIFLRAREERGDQQMHWVHLKQQQYQLTNENQRALPAYGQLAGNHNANASRTRHQRGGMSYIGSAHRHQ</sequence>
<keyword evidence="3" id="KW-1185">Reference proteome</keyword>
<dbReference type="AlphaFoldDB" id="A0AAD7FE16"/>
<feature type="region of interest" description="Disordered" evidence="1">
    <location>
        <begin position="206"/>
        <end position="232"/>
    </location>
</feature>
<organism evidence="2 3">
    <name type="scientific">Roridomyces roridus</name>
    <dbReference type="NCBI Taxonomy" id="1738132"/>
    <lineage>
        <taxon>Eukaryota</taxon>
        <taxon>Fungi</taxon>
        <taxon>Dikarya</taxon>
        <taxon>Basidiomycota</taxon>
        <taxon>Agaricomycotina</taxon>
        <taxon>Agaricomycetes</taxon>
        <taxon>Agaricomycetidae</taxon>
        <taxon>Agaricales</taxon>
        <taxon>Marasmiineae</taxon>
        <taxon>Mycenaceae</taxon>
        <taxon>Roridomyces</taxon>
    </lineage>
</organism>
<dbReference type="Proteomes" id="UP001221142">
    <property type="component" value="Unassembled WGS sequence"/>
</dbReference>
<name>A0AAD7FE16_9AGAR</name>
<reference evidence="2" key="1">
    <citation type="submission" date="2023-03" db="EMBL/GenBank/DDBJ databases">
        <title>Massive genome expansion in bonnet fungi (Mycena s.s.) driven by repeated elements and novel gene families across ecological guilds.</title>
        <authorList>
            <consortium name="Lawrence Berkeley National Laboratory"/>
            <person name="Harder C.B."/>
            <person name="Miyauchi S."/>
            <person name="Viragh M."/>
            <person name="Kuo A."/>
            <person name="Thoen E."/>
            <person name="Andreopoulos B."/>
            <person name="Lu D."/>
            <person name="Skrede I."/>
            <person name="Drula E."/>
            <person name="Henrissat B."/>
            <person name="Morin E."/>
            <person name="Kohler A."/>
            <person name="Barry K."/>
            <person name="LaButti K."/>
            <person name="Morin E."/>
            <person name="Salamov A."/>
            <person name="Lipzen A."/>
            <person name="Mereny Z."/>
            <person name="Hegedus B."/>
            <person name="Baldrian P."/>
            <person name="Stursova M."/>
            <person name="Weitz H."/>
            <person name="Taylor A."/>
            <person name="Grigoriev I.V."/>
            <person name="Nagy L.G."/>
            <person name="Martin F."/>
            <person name="Kauserud H."/>
        </authorList>
    </citation>
    <scope>NUCLEOTIDE SEQUENCE</scope>
    <source>
        <strain evidence="2">9284</strain>
    </source>
</reference>
<proteinExistence type="predicted"/>
<gene>
    <name evidence="2" type="ORF">FB45DRAFT_1008457</name>
</gene>
<evidence type="ECO:0000313" key="2">
    <source>
        <dbReference type="EMBL" id="KAJ7614782.1"/>
    </source>
</evidence>
<evidence type="ECO:0000313" key="3">
    <source>
        <dbReference type="Proteomes" id="UP001221142"/>
    </source>
</evidence>
<accession>A0AAD7FE16</accession>